<dbReference type="PANTHER" id="PTHR43048">
    <property type="entry name" value="METHYLMALONYL-COA EPIMERASE"/>
    <property type="match status" value="1"/>
</dbReference>
<dbReference type="GO" id="GO:0004493">
    <property type="term" value="F:methylmalonyl-CoA epimerase activity"/>
    <property type="evidence" value="ECO:0007669"/>
    <property type="project" value="TreeGrafter"/>
</dbReference>
<gene>
    <name evidence="3" type="ORF">MPLDJ20_150193</name>
</gene>
<dbReference type="Gene3D" id="3.10.180.10">
    <property type="entry name" value="2,3-Dihydroxybiphenyl 1,2-Dioxygenase, domain 1"/>
    <property type="match status" value="1"/>
</dbReference>
<dbReference type="InterPro" id="IPR051785">
    <property type="entry name" value="MMCE/EMCE_epimerase"/>
</dbReference>
<evidence type="ECO:0000256" key="1">
    <source>
        <dbReference type="ARBA" id="ARBA00022723"/>
    </source>
</evidence>
<dbReference type="InterPro" id="IPR037523">
    <property type="entry name" value="VOC_core"/>
</dbReference>
<feature type="domain" description="VOC" evidence="2">
    <location>
        <begin position="11"/>
        <end position="149"/>
    </location>
</feature>
<evidence type="ECO:0000259" key="2">
    <source>
        <dbReference type="PROSITE" id="PS51819"/>
    </source>
</evidence>
<dbReference type="Pfam" id="PF13669">
    <property type="entry name" value="Glyoxalase_4"/>
    <property type="match status" value="1"/>
</dbReference>
<dbReference type="EMBL" id="CCNB01000007">
    <property type="protein sequence ID" value="CDX32555.1"/>
    <property type="molecule type" value="Genomic_DNA"/>
</dbReference>
<dbReference type="GO" id="GO:0051213">
    <property type="term" value="F:dioxygenase activity"/>
    <property type="evidence" value="ECO:0007669"/>
    <property type="project" value="UniProtKB-KW"/>
</dbReference>
<accession>A0A090GIV0</accession>
<reference evidence="3 4" key="1">
    <citation type="submission" date="2014-08" db="EMBL/GenBank/DDBJ databases">
        <authorList>
            <person name="Moulin Lionel"/>
        </authorList>
    </citation>
    <scope>NUCLEOTIDE SEQUENCE [LARGE SCALE GENOMIC DNA]</scope>
</reference>
<keyword evidence="3" id="KW-0560">Oxidoreductase</keyword>
<protein>
    <submittedName>
        <fullName evidence="3">Glyoxalase/bleomycin resistance protein/dioxygenase</fullName>
    </submittedName>
</protein>
<sequence length="154" mass="17295">MGNKVIGNFDKLHHICIVVHDIDKAQAYYDSIGIGPWEAYPPLTEYEELQVPSPKGFMAMQYRICNLPNVQLQLCQPSHDPTPQRIHLDTKGEGVFHIGFEVRDADAAEAEAKRDGLPVLMRGRRENRTGFTYYDTADKAGVILLTRATNLPGK</sequence>
<dbReference type="AlphaFoldDB" id="A0A090GIV0"/>
<name>A0A090GIV0_MESPL</name>
<dbReference type="GO" id="GO:0046491">
    <property type="term" value="P:L-methylmalonyl-CoA metabolic process"/>
    <property type="evidence" value="ECO:0007669"/>
    <property type="project" value="TreeGrafter"/>
</dbReference>
<dbReference type="PANTHER" id="PTHR43048:SF3">
    <property type="entry name" value="METHYLMALONYL-COA EPIMERASE, MITOCHONDRIAL"/>
    <property type="match status" value="1"/>
</dbReference>
<dbReference type="GO" id="GO:0046872">
    <property type="term" value="F:metal ion binding"/>
    <property type="evidence" value="ECO:0007669"/>
    <property type="project" value="UniProtKB-KW"/>
</dbReference>
<dbReference type="Proteomes" id="UP000046373">
    <property type="component" value="Unassembled WGS sequence"/>
</dbReference>
<dbReference type="PROSITE" id="PS51819">
    <property type="entry name" value="VOC"/>
    <property type="match status" value="1"/>
</dbReference>
<organism evidence="3 4">
    <name type="scientific">Mesorhizobium plurifarium</name>
    <dbReference type="NCBI Taxonomy" id="69974"/>
    <lineage>
        <taxon>Bacteria</taxon>
        <taxon>Pseudomonadati</taxon>
        <taxon>Pseudomonadota</taxon>
        <taxon>Alphaproteobacteria</taxon>
        <taxon>Hyphomicrobiales</taxon>
        <taxon>Phyllobacteriaceae</taxon>
        <taxon>Mesorhizobium</taxon>
    </lineage>
</organism>
<keyword evidence="1" id="KW-0479">Metal-binding</keyword>
<dbReference type="SUPFAM" id="SSF54593">
    <property type="entry name" value="Glyoxalase/Bleomycin resistance protein/Dihydroxybiphenyl dioxygenase"/>
    <property type="match status" value="1"/>
</dbReference>
<proteinExistence type="predicted"/>
<evidence type="ECO:0000313" key="3">
    <source>
        <dbReference type="EMBL" id="CDX32555.1"/>
    </source>
</evidence>
<evidence type="ECO:0000313" key="4">
    <source>
        <dbReference type="Proteomes" id="UP000046373"/>
    </source>
</evidence>
<dbReference type="InterPro" id="IPR029068">
    <property type="entry name" value="Glyas_Bleomycin-R_OHBP_Dase"/>
</dbReference>
<keyword evidence="3" id="KW-0223">Dioxygenase</keyword>